<dbReference type="GO" id="GO:0015666">
    <property type="term" value="F:restriction endodeoxyribonuclease activity"/>
    <property type="evidence" value="ECO:0007669"/>
    <property type="project" value="TreeGrafter"/>
</dbReference>
<evidence type="ECO:0000313" key="4">
    <source>
        <dbReference type="EMBL" id="KTC96632.1"/>
    </source>
</evidence>
<dbReference type="InterPro" id="IPR007560">
    <property type="entry name" value="Restrct_endonuc_IV_Mrr"/>
</dbReference>
<dbReference type="OrthoDB" id="5782056at2"/>
<keyword evidence="1" id="KW-0489">Methyltransferase</keyword>
<sequence>MYWLFKESEQKRIRKLIDDLVISLSSINHKPPHADQVFPFQGRKAINHAKTVINILTSQEETICDPFLGSGSFAYAGAMLKRNVIVNEFELYTNQMAYNPFNLPNKEDLKSSFDSYYKQVKPYIDNLYRTKCKCGQILPLDSLFFDREPESYTKITKHERLGPNGENITFRGKFRCKKCGATEKHFDDFDQSVLDEISYLNENFFDIKLIENSRINLTKNFLNYKNLFPKRSRLVLSYLWEKLQKIDMDSICKKFMENTFLSILPMAKYKDYRSKSQDLHCPSKTLRESNILNAFLIQFNKRIKTLFDYGIDSYKNLIFEMSDFRKFLSTIPDNNINLMITDPPWNDGNAYFERAQLYHPWLGYSLKNDVDRLHYEMIVSDSPERKEKQDKEQWWADINDLFYNTYRVLKTHSFLVLYFRPVPAQEWITNFNRLKLIARINGFEPLLTCDLANKDPSMRIQQSSHYAFSSDLILTFIKLDKNERRNYIKEYDLDEISFRVAVELQDFLASSFTWHQWKKAISEKLTNLGLHELLLPKNTSLLKMTFDRVCEEKYDGYYLPKPITPYSDELFNTPYIERVSIYIPYVIEELLSKSNKFTFDQFLLKVAEFVENGTRSILKDILNDGENSIYSLLNLYAEPIEGGLYFTKRPLPKIPSNIANLLELNPYEFESFVARLLECEGYKDVVVSGQAGDRGVDLRCLDSNGNLVIVQCKRYTKSKIGSTPIQRLHSFAVTRGASKKICITTTDFTRDGYDEAKKANVELINRDELEKLVHKHNLLGSSNNSKK</sequence>
<dbReference type="SUPFAM" id="SSF53335">
    <property type="entry name" value="S-adenosyl-L-methionine-dependent methyltransferases"/>
    <property type="match status" value="2"/>
</dbReference>
<dbReference type="PANTHER" id="PTHR30015:SF6">
    <property type="entry name" value="SLL1429 PROTEIN"/>
    <property type="match status" value="1"/>
</dbReference>
<keyword evidence="4" id="KW-0378">Hydrolase</keyword>
<protein>
    <submittedName>
        <fullName evidence="4">Restriction endonuclease</fullName>
    </submittedName>
</protein>
<gene>
    <name evidence="4" type="ORF">Lfee_1544</name>
</gene>
<evidence type="ECO:0000313" key="5">
    <source>
        <dbReference type="Proteomes" id="UP000054698"/>
    </source>
</evidence>
<dbReference type="InterPro" id="IPR011856">
    <property type="entry name" value="tRNA_endonuc-like_dom_sf"/>
</dbReference>
<dbReference type="PROSITE" id="PS00092">
    <property type="entry name" value="N6_MTASE"/>
    <property type="match status" value="1"/>
</dbReference>
<dbReference type="AlphaFoldDB" id="A0A0W0TMB1"/>
<dbReference type="SUPFAM" id="SSF52980">
    <property type="entry name" value="Restriction endonuclease-like"/>
    <property type="match status" value="1"/>
</dbReference>
<dbReference type="PANTHER" id="PTHR30015">
    <property type="entry name" value="MRR RESTRICTION SYSTEM PROTEIN"/>
    <property type="match status" value="1"/>
</dbReference>
<keyword evidence="4" id="KW-0540">Nuclease</keyword>
<dbReference type="EMBL" id="LNYB01000080">
    <property type="protein sequence ID" value="KTC96632.1"/>
    <property type="molecule type" value="Genomic_DNA"/>
</dbReference>
<evidence type="ECO:0000259" key="3">
    <source>
        <dbReference type="Pfam" id="PF04471"/>
    </source>
</evidence>
<keyword evidence="4" id="KW-0255">Endonuclease</keyword>
<proteinExistence type="predicted"/>
<dbReference type="Gene3D" id="3.40.1350.10">
    <property type="match status" value="1"/>
</dbReference>
<dbReference type="InterPro" id="IPR002052">
    <property type="entry name" value="DNA_methylase_N6_adenine_CS"/>
</dbReference>
<dbReference type="GO" id="GO:0003677">
    <property type="term" value="F:DNA binding"/>
    <property type="evidence" value="ECO:0007669"/>
    <property type="project" value="InterPro"/>
</dbReference>
<dbReference type="InterPro" id="IPR052906">
    <property type="entry name" value="Type_IV_Methyl-Rstrct_Enzyme"/>
</dbReference>
<dbReference type="InterPro" id="IPR029063">
    <property type="entry name" value="SAM-dependent_MTases_sf"/>
</dbReference>
<comment type="caution">
    <text evidence="4">The sequence shown here is derived from an EMBL/GenBank/DDBJ whole genome shotgun (WGS) entry which is preliminary data.</text>
</comment>
<dbReference type="RefSeq" id="WP_058445521.1">
    <property type="nucleotide sequence ID" value="NZ_CAAAHT010000055.1"/>
</dbReference>
<dbReference type="Pfam" id="PF04471">
    <property type="entry name" value="Mrr_cat"/>
    <property type="match status" value="1"/>
</dbReference>
<evidence type="ECO:0000256" key="1">
    <source>
        <dbReference type="ARBA" id="ARBA00022603"/>
    </source>
</evidence>
<dbReference type="GO" id="GO:0008168">
    <property type="term" value="F:methyltransferase activity"/>
    <property type="evidence" value="ECO:0007669"/>
    <property type="project" value="UniProtKB-KW"/>
</dbReference>
<dbReference type="Gene3D" id="3.40.50.150">
    <property type="entry name" value="Vaccinia Virus protein VP39"/>
    <property type="match status" value="2"/>
</dbReference>
<dbReference type="GO" id="GO:0032259">
    <property type="term" value="P:methylation"/>
    <property type="evidence" value="ECO:0007669"/>
    <property type="project" value="UniProtKB-KW"/>
</dbReference>
<keyword evidence="5" id="KW-1185">Reference proteome</keyword>
<keyword evidence="2" id="KW-0808">Transferase</keyword>
<name>A0A0W0TMB1_9GAMM</name>
<organism evidence="4 5">
    <name type="scientific">Legionella feeleii</name>
    <dbReference type="NCBI Taxonomy" id="453"/>
    <lineage>
        <taxon>Bacteria</taxon>
        <taxon>Pseudomonadati</taxon>
        <taxon>Pseudomonadota</taxon>
        <taxon>Gammaproteobacteria</taxon>
        <taxon>Legionellales</taxon>
        <taxon>Legionellaceae</taxon>
        <taxon>Legionella</taxon>
    </lineage>
</organism>
<dbReference type="GO" id="GO:0009307">
    <property type="term" value="P:DNA restriction-modification system"/>
    <property type="evidence" value="ECO:0007669"/>
    <property type="project" value="InterPro"/>
</dbReference>
<dbReference type="PATRIC" id="fig|453.4.peg.1693"/>
<evidence type="ECO:0000256" key="2">
    <source>
        <dbReference type="ARBA" id="ARBA00022679"/>
    </source>
</evidence>
<dbReference type="Proteomes" id="UP000054698">
    <property type="component" value="Unassembled WGS sequence"/>
</dbReference>
<feature type="domain" description="Restriction endonuclease type IV Mrr" evidence="3">
    <location>
        <begin position="662"/>
        <end position="772"/>
    </location>
</feature>
<dbReference type="STRING" id="453.Lfee_1544"/>
<accession>A0A0W0TMB1</accession>
<dbReference type="InterPro" id="IPR011335">
    <property type="entry name" value="Restrct_endonuc-II-like"/>
</dbReference>
<reference evidence="4 5" key="1">
    <citation type="submission" date="2015-11" db="EMBL/GenBank/DDBJ databases">
        <title>Genomic analysis of 38 Legionella species identifies large and diverse effector repertoires.</title>
        <authorList>
            <person name="Burstein D."/>
            <person name="Amaro F."/>
            <person name="Zusman T."/>
            <person name="Lifshitz Z."/>
            <person name="Cohen O."/>
            <person name="Gilbert J.A."/>
            <person name="Pupko T."/>
            <person name="Shuman H.A."/>
            <person name="Segal G."/>
        </authorList>
    </citation>
    <scope>NUCLEOTIDE SEQUENCE [LARGE SCALE GENOMIC DNA]</scope>
    <source>
        <strain evidence="4 5">WO-44C</strain>
    </source>
</reference>